<evidence type="ECO:0000313" key="4">
    <source>
        <dbReference type="EMBL" id="EFA80410.1"/>
    </source>
</evidence>
<gene>
    <name evidence="4" type="ORF">PPL_07244</name>
</gene>
<evidence type="ECO:0000256" key="1">
    <source>
        <dbReference type="ARBA" id="ARBA00008645"/>
    </source>
</evidence>
<comment type="caution">
    <text evidence="4">The sequence shown here is derived from an EMBL/GenBank/DDBJ whole genome shotgun (WGS) entry which is preliminary data.</text>
</comment>
<keyword evidence="5" id="KW-1185">Reference proteome</keyword>
<feature type="domain" description="AB hydrolase-1" evidence="3">
    <location>
        <begin position="118"/>
        <end position="215"/>
    </location>
</feature>
<dbReference type="Pfam" id="PF00561">
    <property type="entry name" value="Abhydrolase_1"/>
    <property type="match status" value="1"/>
</dbReference>
<evidence type="ECO:0000259" key="3">
    <source>
        <dbReference type="Pfam" id="PF00561"/>
    </source>
</evidence>
<dbReference type="SUPFAM" id="SSF53474">
    <property type="entry name" value="alpha/beta-Hydrolases"/>
    <property type="match status" value="1"/>
</dbReference>
<evidence type="ECO:0000313" key="5">
    <source>
        <dbReference type="Proteomes" id="UP000001396"/>
    </source>
</evidence>
<dbReference type="EMBL" id="ADBJ01000031">
    <property type="protein sequence ID" value="EFA80410.1"/>
    <property type="molecule type" value="Genomic_DNA"/>
</dbReference>
<accession>D3BES9</accession>
<dbReference type="Gene3D" id="3.40.50.1820">
    <property type="entry name" value="alpha/beta hydrolase"/>
    <property type="match status" value="1"/>
</dbReference>
<name>D3BES9_HETP5</name>
<dbReference type="GO" id="GO:0016020">
    <property type="term" value="C:membrane"/>
    <property type="evidence" value="ECO:0007669"/>
    <property type="project" value="TreeGrafter"/>
</dbReference>
<evidence type="ECO:0000256" key="2">
    <source>
        <dbReference type="ARBA" id="ARBA00022801"/>
    </source>
</evidence>
<dbReference type="InterPro" id="IPR050266">
    <property type="entry name" value="AB_hydrolase_sf"/>
</dbReference>
<dbReference type="InterPro" id="IPR029058">
    <property type="entry name" value="AB_hydrolase_fold"/>
</dbReference>
<dbReference type="InParanoid" id="D3BES9"/>
<dbReference type="GeneID" id="31362725"/>
<comment type="similarity">
    <text evidence="1">Belongs to the AB hydrolase superfamily.</text>
</comment>
<dbReference type="Proteomes" id="UP000001396">
    <property type="component" value="Unassembled WGS sequence"/>
</dbReference>
<dbReference type="OMA" id="HGWMDVS"/>
<dbReference type="PANTHER" id="PTHR43798:SF14">
    <property type="entry name" value="SERINE HYDROLASE-LIKE PROTEIN DDB_G0286239"/>
    <property type="match status" value="1"/>
</dbReference>
<dbReference type="PANTHER" id="PTHR43798">
    <property type="entry name" value="MONOACYLGLYCEROL LIPASE"/>
    <property type="match status" value="1"/>
</dbReference>
<protein>
    <submittedName>
        <fullName evidence="4">Alpha/beta hydrolase fold-1 domain-containing protein</fullName>
    </submittedName>
</protein>
<sequence length="415" mass="46295">MCKFTSCSKCGAKYCNGCALSISTDTPLPSGYSSQCPESVINCFFVNLYYNCELRSLSNVFVDISYCYFNQSNMDLQSNYVSAKIAENIAEELSIPIGTGITIAAKAWGPNNSKFKVLGLHGWLDNANTFDVIGPVMASSGIRMICVDFIGHGRSPHKPTWCNLYYTDYITQVVDVADALGWKTFSIVGHSMGAGIGSIVAATVPHMVEKIVCLDFIGLMSREQDQLQAIQIAMASRDSLIKRKPFLYPSRESIVEKLKSNNPFISDDAARRLLARSIETVISPSGDQMYKLRHDPRLVGPSIFTMREHEVLVMLKSISCPVMLIWGTVSAQQFGMKKNWPEVMEKRMECIKNLETLQCQGSHHFHLENISSFIDRLINFVKENQEINFSPPPNTFVSQENHNQLAEAGLPKSNI</sequence>
<proteinExistence type="inferred from homology"/>
<keyword evidence="2 4" id="KW-0378">Hydrolase</keyword>
<dbReference type="AlphaFoldDB" id="D3BES9"/>
<dbReference type="RefSeq" id="XP_020432530.1">
    <property type="nucleotide sequence ID" value="XM_020578082.1"/>
</dbReference>
<dbReference type="GO" id="GO:0016787">
    <property type="term" value="F:hydrolase activity"/>
    <property type="evidence" value="ECO:0007669"/>
    <property type="project" value="UniProtKB-KW"/>
</dbReference>
<dbReference type="InterPro" id="IPR000073">
    <property type="entry name" value="AB_hydrolase_1"/>
</dbReference>
<organism evidence="4 5">
    <name type="scientific">Heterostelium pallidum (strain ATCC 26659 / Pp 5 / PN500)</name>
    <name type="common">Cellular slime mold</name>
    <name type="synonym">Polysphondylium pallidum</name>
    <dbReference type="NCBI Taxonomy" id="670386"/>
    <lineage>
        <taxon>Eukaryota</taxon>
        <taxon>Amoebozoa</taxon>
        <taxon>Evosea</taxon>
        <taxon>Eumycetozoa</taxon>
        <taxon>Dictyostelia</taxon>
        <taxon>Acytosteliales</taxon>
        <taxon>Acytosteliaceae</taxon>
        <taxon>Heterostelium</taxon>
    </lineage>
</organism>
<reference evidence="4 5" key="1">
    <citation type="journal article" date="2011" name="Genome Res.">
        <title>Phylogeny-wide analysis of social amoeba genomes highlights ancient origins for complex intercellular communication.</title>
        <authorList>
            <person name="Heidel A.J."/>
            <person name="Lawal H.M."/>
            <person name="Felder M."/>
            <person name="Schilde C."/>
            <person name="Helps N.R."/>
            <person name="Tunggal B."/>
            <person name="Rivero F."/>
            <person name="John U."/>
            <person name="Schleicher M."/>
            <person name="Eichinger L."/>
            <person name="Platzer M."/>
            <person name="Noegel A.A."/>
            <person name="Schaap P."/>
            <person name="Gloeckner G."/>
        </authorList>
    </citation>
    <scope>NUCLEOTIDE SEQUENCE [LARGE SCALE GENOMIC DNA]</scope>
    <source>
        <strain evidence="5">ATCC 26659 / Pp 5 / PN500</strain>
    </source>
</reference>
<dbReference type="STRING" id="670386.D3BES9"/>